<feature type="compositionally biased region" description="Polar residues" evidence="1">
    <location>
        <begin position="99"/>
        <end position="126"/>
    </location>
</feature>
<feature type="compositionally biased region" description="Basic and acidic residues" evidence="1">
    <location>
        <begin position="87"/>
        <end position="97"/>
    </location>
</feature>
<keyword evidence="3" id="KW-1185">Reference proteome</keyword>
<dbReference type="AlphaFoldDB" id="A0A5B0PWX1"/>
<gene>
    <name evidence="2" type="ORF">PGT21_005997</name>
</gene>
<feature type="region of interest" description="Disordered" evidence="1">
    <location>
        <begin position="87"/>
        <end position="140"/>
    </location>
</feature>
<dbReference type="Proteomes" id="UP000324748">
    <property type="component" value="Unassembled WGS sequence"/>
</dbReference>
<accession>A0A5B0PWX1</accession>
<comment type="caution">
    <text evidence="2">The sequence shown here is derived from an EMBL/GenBank/DDBJ whole genome shotgun (WGS) entry which is preliminary data.</text>
</comment>
<protein>
    <submittedName>
        <fullName evidence="2">Uncharacterized protein</fullName>
    </submittedName>
</protein>
<reference evidence="2 3" key="1">
    <citation type="submission" date="2019-05" db="EMBL/GenBank/DDBJ databases">
        <title>Emergence of the Ug99 lineage of the wheat stem rust pathogen through somatic hybridization.</title>
        <authorList>
            <person name="Li F."/>
            <person name="Upadhyaya N.M."/>
            <person name="Sperschneider J."/>
            <person name="Matny O."/>
            <person name="Nguyen-Phuc H."/>
            <person name="Mago R."/>
            <person name="Raley C."/>
            <person name="Miller M.E."/>
            <person name="Silverstein K.A.T."/>
            <person name="Henningsen E."/>
            <person name="Hirsch C.D."/>
            <person name="Visser B."/>
            <person name="Pretorius Z.A."/>
            <person name="Steffenson B.J."/>
            <person name="Schwessinger B."/>
            <person name="Dodds P.N."/>
            <person name="Figueroa M."/>
        </authorList>
    </citation>
    <scope>NUCLEOTIDE SEQUENCE [LARGE SCALE GENOMIC DNA]</scope>
    <source>
        <strain evidence="2">21-0</strain>
    </source>
</reference>
<sequence>MSRTRWAAGRLGFFNSNVEETRWFGHSAKPITNPQSKKQELLIIINRFSKMSQGRSSEGMQWVQNPAKSWPGSRIIATCRSVGPERWHRSVGTERWHQSVGTERGSSQPSQTGASSFPSGARSQIAHQRPRKANQSLFTGPRRQALLQRCVIALSTFCRSPHESTHVNVSPAKGRQDVV</sequence>
<evidence type="ECO:0000313" key="3">
    <source>
        <dbReference type="Proteomes" id="UP000324748"/>
    </source>
</evidence>
<dbReference type="EMBL" id="VSWC01000040">
    <property type="protein sequence ID" value="KAA1105398.1"/>
    <property type="molecule type" value="Genomic_DNA"/>
</dbReference>
<name>A0A5B0PWX1_PUCGR</name>
<organism evidence="2 3">
    <name type="scientific">Puccinia graminis f. sp. tritici</name>
    <dbReference type="NCBI Taxonomy" id="56615"/>
    <lineage>
        <taxon>Eukaryota</taxon>
        <taxon>Fungi</taxon>
        <taxon>Dikarya</taxon>
        <taxon>Basidiomycota</taxon>
        <taxon>Pucciniomycotina</taxon>
        <taxon>Pucciniomycetes</taxon>
        <taxon>Pucciniales</taxon>
        <taxon>Pucciniaceae</taxon>
        <taxon>Puccinia</taxon>
    </lineage>
</organism>
<evidence type="ECO:0000256" key="1">
    <source>
        <dbReference type="SAM" id="MobiDB-lite"/>
    </source>
</evidence>
<proteinExistence type="predicted"/>
<evidence type="ECO:0000313" key="2">
    <source>
        <dbReference type="EMBL" id="KAA1105398.1"/>
    </source>
</evidence>